<gene>
    <name evidence="1" type="ORF">GAK29_00689</name>
</gene>
<proteinExistence type="predicted"/>
<accession>A0A833PK85</accession>
<organism evidence="1 2">
    <name type="scientific">Acinetobacter bereziniae</name>
    <name type="common">Acinetobacter genomosp. 10</name>
    <dbReference type="NCBI Taxonomy" id="106648"/>
    <lineage>
        <taxon>Bacteria</taxon>
        <taxon>Pseudomonadati</taxon>
        <taxon>Pseudomonadota</taxon>
        <taxon>Gammaproteobacteria</taxon>
        <taxon>Moraxellales</taxon>
        <taxon>Moraxellaceae</taxon>
        <taxon>Acinetobacter</taxon>
    </lineage>
</organism>
<dbReference type="Proteomes" id="UP000490535">
    <property type="component" value="Unassembled WGS sequence"/>
</dbReference>
<comment type="caution">
    <text evidence="1">The sequence shown here is derived from an EMBL/GenBank/DDBJ whole genome shotgun (WGS) entry which is preliminary data.</text>
</comment>
<name>A0A833PK85_ACIBZ</name>
<sequence>MLLLQALQVNSKIEVIMKNSNYHSVLEQIYNFLLLKPGFNQLKNFEKIAEYFRALNEGSADEFNFEAPNKVSGKFGNKININIITAPEIGNKRKFLEWVDNQVNF</sequence>
<evidence type="ECO:0000313" key="1">
    <source>
        <dbReference type="EMBL" id="KAF1027444.1"/>
    </source>
</evidence>
<reference evidence="2" key="1">
    <citation type="journal article" date="2020" name="MBio">
        <title>Horizontal gene transfer to a defensive symbiont with a reduced genome amongst a multipartite beetle microbiome.</title>
        <authorList>
            <person name="Waterworth S.C."/>
            <person name="Florez L.V."/>
            <person name="Rees E.R."/>
            <person name="Hertweck C."/>
            <person name="Kaltenpoth M."/>
            <person name="Kwan J.C."/>
        </authorList>
    </citation>
    <scope>NUCLEOTIDE SEQUENCE [LARGE SCALE GENOMIC DNA]</scope>
</reference>
<dbReference type="EMBL" id="WNDP01000010">
    <property type="protein sequence ID" value="KAF1027444.1"/>
    <property type="molecule type" value="Genomic_DNA"/>
</dbReference>
<dbReference type="AlphaFoldDB" id="A0A833PK85"/>
<evidence type="ECO:0000313" key="2">
    <source>
        <dbReference type="Proteomes" id="UP000490535"/>
    </source>
</evidence>
<protein>
    <submittedName>
        <fullName evidence="1">Uncharacterized protein</fullName>
    </submittedName>
</protein>